<keyword evidence="3" id="KW-0274">FAD</keyword>
<dbReference type="OrthoDB" id="2151789at2759"/>
<proteinExistence type="inferred from homology"/>
<evidence type="ECO:0000256" key="3">
    <source>
        <dbReference type="ARBA" id="ARBA00022827"/>
    </source>
</evidence>
<reference evidence="6" key="1">
    <citation type="journal article" date="2020" name="Stud. Mycol.">
        <title>101 Dothideomycetes genomes: a test case for predicting lifestyles and emergence of pathogens.</title>
        <authorList>
            <person name="Haridas S."/>
            <person name="Albert R."/>
            <person name="Binder M."/>
            <person name="Bloem J."/>
            <person name="Labutti K."/>
            <person name="Salamov A."/>
            <person name="Andreopoulos B."/>
            <person name="Baker S."/>
            <person name="Barry K."/>
            <person name="Bills G."/>
            <person name="Bluhm B."/>
            <person name="Cannon C."/>
            <person name="Castanera R."/>
            <person name="Culley D."/>
            <person name="Daum C."/>
            <person name="Ezra D."/>
            <person name="Gonzalez J."/>
            <person name="Henrissat B."/>
            <person name="Kuo A."/>
            <person name="Liang C."/>
            <person name="Lipzen A."/>
            <person name="Lutzoni F."/>
            <person name="Magnuson J."/>
            <person name="Mondo S."/>
            <person name="Nolan M."/>
            <person name="Ohm R."/>
            <person name="Pangilinan J."/>
            <person name="Park H.-J."/>
            <person name="Ramirez L."/>
            <person name="Alfaro M."/>
            <person name="Sun H."/>
            <person name="Tritt A."/>
            <person name="Yoshinaga Y."/>
            <person name="Zwiers L.-H."/>
            <person name="Turgeon B."/>
            <person name="Goodwin S."/>
            <person name="Spatafora J."/>
            <person name="Crous P."/>
            <person name="Grigoriev I."/>
        </authorList>
    </citation>
    <scope>NUCLEOTIDE SEQUENCE</scope>
    <source>
        <strain evidence="6">Tuck. ex Michener</strain>
    </source>
</reference>
<evidence type="ECO:0000313" key="6">
    <source>
        <dbReference type="EMBL" id="KAF2237141.1"/>
    </source>
</evidence>
<dbReference type="Gene3D" id="3.30.465.10">
    <property type="match status" value="1"/>
</dbReference>
<evidence type="ECO:0000256" key="1">
    <source>
        <dbReference type="ARBA" id="ARBA00005466"/>
    </source>
</evidence>
<dbReference type="PANTHER" id="PTHR42973">
    <property type="entry name" value="BINDING OXIDOREDUCTASE, PUTATIVE (AFU_ORTHOLOGUE AFUA_1G17690)-RELATED"/>
    <property type="match status" value="1"/>
</dbReference>
<keyword evidence="2" id="KW-0285">Flavoprotein</keyword>
<comment type="similarity">
    <text evidence="1">Belongs to the oxygen-dependent FAD-linked oxidoreductase family.</text>
</comment>
<dbReference type="GO" id="GO:0016491">
    <property type="term" value="F:oxidoreductase activity"/>
    <property type="evidence" value="ECO:0007669"/>
    <property type="project" value="UniProtKB-KW"/>
</dbReference>
<feature type="domain" description="FAD-binding PCMH-type" evidence="5">
    <location>
        <begin position="77"/>
        <end position="249"/>
    </location>
</feature>
<dbReference type="EMBL" id="ML991781">
    <property type="protein sequence ID" value="KAF2237141.1"/>
    <property type="molecule type" value="Genomic_DNA"/>
</dbReference>
<dbReference type="AlphaFoldDB" id="A0A6A6HGS1"/>
<dbReference type="PROSITE" id="PS51387">
    <property type="entry name" value="FAD_PCMH"/>
    <property type="match status" value="1"/>
</dbReference>
<evidence type="ECO:0000313" key="7">
    <source>
        <dbReference type="Proteomes" id="UP000800092"/>
    </source>
</evidence>
<sequence>MAPNVRAFVDSLSLPTSTADALKSNLEAISDLAAFLNGNRYDAVSLSCVAARAVLDADSIDTTPDADKVDANWSQACWMSPTCIISPKSAEDVSKILKIIGFFKTKFAIRSGGHSPNPGWSSIDQPGVLIDLRRLNQVTVSEDQKVVSLGPGGIWGDVYAALDAYDFSVIGGRLPNIGVGGLILGGGLFHFSAQFGLAADNVKNFEIVLGDGTITNANAEENSDLWWALKGGSSNFGIVTRFDVYTVPVKHIWYEVQTYPLDQADTVLDAFAQWQMHGAPDVKGTVALIMGLDVLTVGLLYSTPAERPECFSTFYGLPGMTAVIPGMNGTLNALTQILGTVISKAPQRHDYRGVSTKIDAQLYKDVYAFWKGRAIAVNKTTGAKQTFTLQSIPVSLVEQGISKGGNALGLPKIDHQWWTTLIDWDDAKDDTAVRSVSIATTEKFRELSKVRGLEVDFLDLNDASRDQSPLATYGAENVEKLKVVSKKYDPSQVFQSLQNDGFLLSKI</sequence>
<dbReference type="PANTHER" id="PTHR42973:SF54">
    <property type="entry name" value="FAD-BINDING PCMH-TYPE DOMAIN-CONTAINING PROTEIN"/>
    <property type="match status" value="1"/>
</dbReference>
<organism evidence="6 7">
    <name type="scientific">Viridothelium virens</name>
    <name type="common">Speckled blister lichen</name>
    <name type="synonym">Trypethelium virens</name>
    <dbReference type="NCBI Taxonomy" id="1048519"/>
    <lineage>
        <taxon>Eukaryota</taxon>
        <taxon>Fungi</taxon>
        <taxon>Dikarya</taxon>
        <taxon>Ascomycota</taxon>
        <taxon>Pezizomycotina</taxon>
        <taxon>Dothideomycetes</taxon>
        <taxon>Dothideomycetes incertae sedis</taxon>
        <taxon>Trypetheliales</taxon>
        <taxon>Trypetheliaceae</taxon>
        <taxon>Viridothelium</taxon>
    </lineage>
</organism>
<dbReference type="InterPro" id="IPR036318">
    <property type="entry name" value="FAD-bd_PCMH-like_sf"/>
</dbReference>
<name>A0A6A6HGS1_VIRVR</name>
<dbReference type="SUPFAM" id="SSF56176">
    <property type="entry name" value="FAD-binding/transporter-associated domain-like"/>
    <property type="match status" value="1"/>
</dbReference>
<dbReference type="GO" id="GO:0071949">
    <property type="term" value="F:FAD binding"/>
    <property type="evidence" value="ECO:0007669"/>
    <property type="project" value="InterPro"/>
</dbReference>
<dbReference type="InterPro" id="IPR050416">
    <property type="entry name" value="FAD-linked_Oxidoreductase"/>
</dbReference>
<evidence type="ECO:0000259" key="5">
    <source>
        <dbReference type="PROSITE" id="PS51387"/>
    </source>
</evidence>
<protein>
    <submittedName>
        <fullName evidence="6">Putative 6-hydroxy-D-nicotine oxidase</fullName>
    </submittedName>
</protein>
<dbReference type="InterPro" id="IPR016166">
    <property type="entry name" value="FAD-bd_PCMH"/>
</dbReference>
<keyword evidence="4" id="KW-0560">Oxidoreductase</keyword>
<dbReference type="InterPro" id="IPR016169">
    <property type="entry name" value="FAD-bd_PCMH_sub2"/>
</dbReference>
<dbReference type="InterPro" id="IPR006094">
    <property type="entry name" value="Oxid_FAD_bind_N"/>
</dbReference>
<gene>
    <name evidence="6" type="ORF">EV356DRAFT_530262</name>
</gene>
<accession>A0A6A6HGS1</accession>
<dbReference type="Pfam" id="PF01565">
    <property type="entry name" value="FAD_binding_4"/>
    <property type="match status" value="1"/>
</dbReference>
<keyword evidence="7" id="KW-1185">Reference proteome</keyword>
<dbReference type="Proteomes" id="UP000800092">
    <property type="component" value="Unassembled WGS sequence"/>
</dbReference>
<evidence type="ECO:0000256" key="2">
    <source>
        <dbReference type="ARBA" id="ARBA00022630"/>
    </source>
</evidence>
<evidence type="ECO:0000256" key="4">
    <source>
        <dbReference type="ARBA" id="ARBA00023002"/>
    </source>
</evidence>